<keyword evidence="2" id="KW-0472">Membrane</keyword>
<organism evidence="3">
    <name type="scientific">Streptomyces sp. Y1</name>
    <dbReference type="NCBI Taxonomy" id="3238634"/>
    <lineage>
        <taxon>Bacteria</taxon>
        <taxon>Bacillati</taxon>
        <taxon>Actinomycetota</taxon>
        <taxon>Actinomycetes</taxon>
        <taxon>Kitasatosporales</taxon>
        <taxon>Streptomycetaceae</taxon>
        <taxon>Streptomyces</taxon>
    </lineage>
</organism>
<keyword evidence="2" id="KW-1133">Transmembrane helix</keyword>
<protein>
    <recommendedName>
        <fullName evidence="4">Secreted protein</fullName>
    </recommendedName>
</protein>
<reference evidence="3" key="1">
    <citation type="submission" date="2024-07" db="EMBL/GenBank/DDBJ databases">
        <authorList>
            <person name="Yu S.T."/>
        </authorList>
    </citation>
    <scope>NUCLEOTIDE SEQUENCE</scope>
    <source>
        <strain evidence="3">Y1</strain>
    </source>
</reference>
<evidence type="ECO:0000313" key="3">
    <source>
        <dbReference type="EMBL" id="XDQ78706.1"/>
    </source>
</evidence>
<feature type="compositionally biased region" description="Low complexity" evidence="1">
    <location>
        <begin position="1"/>
        <end position="17"/>
    </location>
</feature>
<name>A0AB39THR6_9ACTN</name>
<keyword evidence="2" id="KW-0812">Transmembrane</keyword>
<dbReference type="EMBL" id="CP163445">
    <property type="protein sequence ID" value="XDQ78706.1"/>
    <property type="molecule type" value="Genomic_DNA"/>
</dbReference>
<evidence type="ECO:0000256" key="2">
    <source>
        <dbReference type="SAM" id="Phobius"/>
    </source>
</evidence>
<feature type="transmembrane region" description="Helical" evidence="2">
    <location>
        <begin position="67"/>
        <end position="89"/>
    </location>
</feature>
<dbReference type="AlphaFoldDB" id="A0AB39THR6"/>
<feature type="transmembrane region" description="Helical" evidence="2">
    <location>
        <begin position="267"/>
        <end position="288"/>
    </location>
</feature>
<evidence type="ECO:0008006" key="4">
    <source>
        <dbReference type="Google" id="ProtNLM"/>
    </source>
</evidence>
<dbReference type="RefSeq" id="WP_052706338.1">
    <property type="nucleotide sequence ID" value="NZ_CP163445.1"/>
</dbReference>
<accession>A0AB39THR6</accession>
<proteinExistence type="predicted"/>
<evidence type="ECO:0000256" key="1">
    <source>
        <dbReference type="SAM" id="MobiDB-lite"/>
    </source>
</evidence>
<gene>
    <name evidence="3" type="ORF">AB2U05_09605</name>
</gene>
<feature type="transmembrane region" description="Helical" evidence="2">
    <location>
        <begin position="240"/>
        <end position="260"/>
    </location>
</feature>
<feature type="region of interest" description="Disordered" evidence="1">
    <location>
        <begin position="1"/>
        <end position="48"/>
    </location>
</feature>
<feature type="transmembrane region" description="Helical" evidence="2">
    <location>
        <begin position="465"/>
        <end position="484"/>
    </location>
</feature>
<sequence length="492" mass="50340">MATPVGNGPAGAAVPARPSSPPAAPGTAPAAPGGGPRIPAQRSRPGTAAAGLMARLARSTSTAPGRLRLAGVLLTVLTVAFGALTAWQLETRAQAADRVVSYSQPLSRDAAEIQRSLADAATTSASGFLLAGAEPDAVRKRYELDLATAARLISEAAARTTATSPAQGSLSTLNQQLPVYAGLVESARADNRQGIPLGGAYLRYASEQIQTVLLPTAAQLAAAEDKELARDYADAKSVPWAAFGLAVLTLAALAWVQVLLCRRTNRVFNIGLLAATAAVLAGSLWLAVTGLTTGSALDRSDRQGATPLRALNAARVDVLSARLAENLHLVARGSTGKYRDQWTAATDNLGTTENLAAAGADQLAAAKGSLPEALRLAPGAAAESVRDAAKDYDTWRLRHTGAGKLEQDNADYQGALNATVSATDTTGTADAAFSLTDQALAKAADAEQQQFDSAAEGTGRDLRTAAGAAAVLGLLAAVAALRGLGRRLAEYR</sequence>